<keyword evidence="2" id="KW-1185">Reference proteome</keyword>
<dbReference type="NCBIfam" id="TIGR01509">
    <property type="entry name" value="HAD-SF-IA-v3"/>
    <property type="match status" value="1"/>
</dbReference>
<accession>A0A3L7ARU6</accession>
<evidence type="ECO:0000313" key="2">
    <source>
        <dbReference type="Proteomes" id="UP000269438"/>
    </source>
</evidence>
<dbReference type="OrthoDB" id="9797415at2"/>
<evidence type="ECO:0000313" key="1">
    <source>
        <dbReference type="EMBL" id="RLP83223.1"/>
    </source>
</evidence>
<dbReference type="EMBL" id="RCUY01000005">
    <property type="protein sequence ID" value="RLP83223.1"/>
    <property type="molecule type" value="Genomic_DNA"/>
</dbReference>
<dbReference type="InterPro" id="IPR006439">
    <property type="entry name" value="HAD-SF_hydro_IA"/>
</dbReference>
<proteinExistence type="predicted"/>
<name>A0A3L7ARU6_9MICO</name>
<dbReference type="AlphaFoldDB" id="A0A3L7ARU6"/>
<dbReference type="RefSeq" id="WP_121688350.1">
    <property type="nucleotide sequence ID" value="NZ_RCUY01000005.1"/>
</dbReference>
<dbReference type="SUPFAM" id="SSF56784">
    <property type="entry name" value="HAD-like"/>
    <property type="match status" value="1"/>
</dbReference>
<gene>
    <name evidence="1" type="ORF">D9V34_08325</name>
</gene>
<organism evidence="1 2">
    <name type="scientific">Mycetocola lacteus</name>
    <dbReference type="NCBI Taxonomy" id="76637"/>
    <lineage>
        <taxon>Bacteria</taxon>
        <taxon>Bacillati</taxon>
        <taxon>Actinomycetota</taxon>
        <taxon>Actinomycetes</taxon>
        <taxon>Micrococcales</taxon>
        <taxon>Microbacteriaceae</taxon>
        <taxon>Mycetocola</taxon>
    </lineage>
</organism>
<dbReference type="Gene3D" id="3.40.50.1000">
    <property type="entry name" value="HAD superfamily/HAD-like"/>
    <property type="match status" value="1"/>
</dbReference>
<dbReference type="InterPro" id="IPR036412">
    <property type="entry name" value="HAD-like_sf"/>
</dbReference>
<reference evidence="1 2" key="1">
    <citation type="submission" date="2018-10" db="EMBL/GenBank/DDBJ databases">
        <authorList>
            <person name="Li J."/>
        </authorList>
    </citation>
    <scope>NUCLEOTIDE SEQUENCE [LARGE SCALE GENOMIC DNA]</scope>
    <source>
        <strain evidence="1 2">JCM 11654</strain>
    </source>
</reference>
<dbReference type="InterPro" id="IPR023214">
    <property type="entry name" value="HAD_sf"/>
</dbReference>
<dbReference type="Pfam" id="PF00702">
    <property type="entry name" value="Hydrolase"/>
    <property type="match status" value="1"/>
</dbReference>
<dbReference type="Proteomes" id="UP000269438">
    <property type="component" value="Unassembled WGS sequence"/>
</dbReference>
<dbReference type="InterPro" id="IPR023198">
    <property type="entry name" value="PGP-like_dom2"/>
</dbReference>
<dbReference type="PANTHER" id="PTHR43611">
    <property type="entry name" value="ALPHA-D-GLUCOSE 1-PHOSPHATE PHOSPHATASE"/>
    <property type="match status" value="1"/>
</dbReference>
<sequence>MTTHLLVDYGEVICVAQPALAAAGMAALVGMAPGDFHERYWRFREEYDRGQHAHEYWAEVLGRPASAEELAELRRLDLAGNIHLNFDTLEALRDAHRRGARLTLLSNAPQDLADAVSRFAAMREIFSLMLFSCELRMVKPGTQIFETALAVTETTPRETLFIDDRRENIETAIALGLQTHHFTGADRLDADLAGIDFGQARSERRPWPLSILRNRTSPS</sequence>
<dbReference type="Gene3D" id="1.10.150.240">
    <property type="entry name" value="Putative phosphatase, domain 2"/>
    <property type="match status" value="1"/>
</dbReference>
<comment type="caution">
    <text evidence="1">The sequence shown here is derived from an EMBL/GenBank/DDBJ whole genome shotgun (WGS) entry which is preliminary data.</text>
</comment>
<dbReference type="CDD" id="cd02603">
    <property type="entry name" value="HAD_sEH-N_like"/>
    <property type="match status" value="1"/>
</dbReference>
<dbReference type="SFLD" id="SFLDS00003">
    <property type="entry name" value="Haloacid_Dehalogenase"/>
    <property type="match status" value="1"/>
</dbReference>
<dbReference type="PANTHER" id="PTHR43611:SF3">
    <property type="entry name" value="FLAVIN MONONUCLEOTIDE HYDROLASE 1, CHLOROPLATIC"/>
    <property type="match status" value="1"/>
</dbReference>
<dbReference type="SFLD" id="SFLDG01129">
    <property type="entry name" value="C1.5:_HAD__Beta-PGM__Phosphata"/>
    <property type="match status" value="1"/>
</dbReference>
<protein>
    <submittedName>
        <fullName evidence="1">HAD family phosphatase</fullName>
    </submittedName>
</protein>